<reference evidence="3 4" key="1">
    <citation type="submission" date="2020-08" db="EMBL/GenBank/DDBJ databases">
        <title>Exploring microbial biodiversity for novel pathways involved in the catabolism of aromatic compounds derived from lignin.</title>
        <authorList>
            <person name="Elkins J."/>
        </authorList>
    </citation>
    <scope>NUCLEOTIDE SEQUENCE [LARGE SCALE GENOMIC DNA]</scope>
    <source>
        <strain evidence="3 4">B1D3A</strain>
    </source>
</reference>
<accession>A0ABR6ND14</accession>
<evidence type="ECO:0000259" key="2">
    <source>
        <dbReference type="Pfam" id="PF20434"/>
    </source>
</evidence>
<dbReference type="GO" id="GO:0004806">
    <property type="term" value="F:triacylglycerol lipase activity"/>
    <property type="evidence" value="ECO:0007669"/>
    <property type="project" value="UniProtKB-EC"/>
</dbReference>
<organism evidence="3 4">
    <name type="scientific">Sphingobium lignivorans</name>
    <dbReference type="NCBI Taxonomy" id="2735886"/>
    <lineage>
        <taxon>Bacteria</taxon>
        <taxon>Pseudomonadati</taxon>
        <taxon>Pseudomonadota</taxon>
        <taxon>Alphaproteobacteria</taxon>
        <taxon>Sphingomonadales</taxon>
        <taxon>Sphingomonadaceae</taxon>
        <taxon>Sphingobium</taxon>
    </lineage>
</organism>
<feature type="domain" description="BD-FAE-like" evidence="2">
    <location>
        <begin position="84"/>
        <end position="192"/>
    </location>
</feature>
<name>A0ABR6ND14_9SPHN</name>
<dbReference type="EC" id="3.1.1.3" evidence="3"/>
<dbReference type="InterPro" id="IPR029058">
    <property type="entry name" value="AB_hydrolase_fold"/>
</dbReference>
<dbReference type="PANTHER" id="PTHR48081:SF33">
    <property type="entry name" value="KYNURENINE FORMAMIDASE"/>
    <property type="match status" value="1"/>
</dbReference>
<dbReference type="PANTHER" id="PTHR48081">
    <property type="entry name" value="AB HYDROLASE SUPERFAMILY PROTEIN C4A8.06C"/>
    <property type="match status" value="1"/>
</dbReference>
<dbReference type="Gene3D" id="3.40.50.1820">
    <property type="entry name" value="alpha/beta hydrolase"/>
    <property type="match status" value="1"/>
</dbReference>
<dbReference type="InterPro" id="IPR049492">
    <property type="entry name" value="BD-FAE-like_dom"/>
</dbReference>
<dbReference type="SUPFAM" id="SSF53474">
    <property type="entry name" value="alpha/beta-Hydrolases"/>
    <property type="match status" value="1"/>
</dbReference>
<dbReference type="InterPro" id="IPR050300">
    <property type="entry name" value="GDXG_lipolytic_enzyme"/>
</dbReference>
<gene>
    <name evidence="3" type="ORF">HNP60_001148</name>
</gene>
<proteinExistence type="predicted"/>
<sequence length="319" mass="34199">MFVPDFLRQGMGGGNHGPHVHRVGWGKYMQAETRALLKSLGCELTYGLIEQTQQRLAAALSPPEEQPLVIRDLPYGPDARHRLDLFARAGLEGAPVLLFVHGGGYVMGDKCLGGLPFYDNVGTWAAARGWVGATMNYRLAPDNMWPSGAEDVARAVACLRDKVAEHGGDPRRIFLMGQSAGATHIATYLSLTGVQPASGPGVAGAMLVSGTYDPALSSPNPYQLAYYGLDIERYGDFSTIPGLVKTTVPLCFAVSEYDAIDFRRQAALMIGAFGRARGDMPRFHWLPGHNHLSPVLAIGTAHDALGPLVSDFVRAVSPG</sequence>
<keyword evidence="1 3" id="KW-0378">Hydrolase</keyword>
<comment type="caution">
    <text evidence="3">The sequence shown here is derived from an EMBL/GenBank/DDBJ whole genome shotgun (WGS) entry which is preliminary data.</text>
</comment>
<dbReference type="RefSeq" id="WP_184151211.1">
    <property type="nucleotide sequence ID" value="NZ_JACHKA010000001.1"/>
</dbReference>
<dbReference type="EMBL" id="JACHKA010000001">
    <property type="protein sequence ID" value="MBB5985174.1"/>
    <property type="molecule type" value="Genomic_DNA"/>
</dbReference>
<evidence type="ECO:0000313" key="3">
    <source>
        <dbReference type="EMBL" id="MBB5985174.1"/>
    </source>
</evidence>
<dbReference type="Pfam" id="PF20434">
    <property type="entry name" value="BD-FAE"/>
    <property type="match status" value="1"/>
</dbReference>
<protein>
    <submittedName>
        <fullName evidence="3">Triacylglycerol lipase</fullName>
        <ecNumber evidence="3">3.1.1.3</ecNumber>
    </submittedName>
</protein>
<evidence type="ECO:0000313" key="4">
    <source>
        <dbReference type="Proteomes" id="UP001138540"/>
    </source>
</evidence>
<keyword evidence="4" id="KW-1185">Reference proteome</keyword>
<evidence type="ECO:0000256" key="1">
    <source>
        <dbReference type="ARBA" id="ARBA00022801"/>
    </source>
</evidence>
<dbReference type="Proteomes" id="UP001138540">
    <property type="component" value="Unassembled WGS sequence"/>
</dbReference>